<proteinExistence type="predicted"/>
<accession>A0ACA9M5L8</accession>
<protein>
    <submittedName>
        <fullName evidence="1">14857_t:CDS:1</fullName>
    </submittedName>
</protein>
<dbReference type="Proteomes" id="UP000789366">
    <property type="component" value="Unassembled WGS sequence"/>
</dbReference>
<gene>
    <name evidence="1" type="ORF">SPELUC_LOCUS5629</name>
</gene>
<organism evidence="1 2">
    <name type="scientific">Cetraspora pellucida</name>
    <dbReference type="NCBI Taxonomy" id="1433469"/>
    <lineage>
        <taxon>Eukaryota</taxon>
        <taxon>Fungi</taxon>
        <taxon>Fungi incertae sedis</taxon>
        <taxon>Mucoromycota</taxon>
        <taxon>Glomeromycotina</taxon>
        <taxon>Glomeromycetes</taxon>
        <taxon>Diversisporales</taxon>
        <taxon>Gigasporaceae</taxon>
        <taxon>Cetraspora</taxon>
    </lineage>
</organism>
<evidence type="ECO:0000313" key="1">
    <source>
        <dbReference type="EMBL" id="CAG8561612.1"/>
    </source>
</evidence>
<name>A0ACA9M5L8_9GLOM</name>
<keyword evidence="2" id="KW-1185">Reference proteome</keyword>
<comment type="caution">
    <text evidence="1">The sequence shown here is derived from an EMBL/GenBank/DDBJ whole genome shotgun (WGS) entry which is preliminary data.</text>
</comment>
<dbReference type="EMBL" id="CAJVPW010005867">
    <property type="protein sequence ID" value="CAG8561612.1"/>
    <property type="molecule type" value="Genomic_DNA"/>
</dbReference>
<sequence length="130" mass="15333">MSKNAQKKSYLQNELPNEAMIYIFKYVKHPMNLSISFARAIITKEGIFSRYFAQRLLIHYSEYDQKLIELKISHGIRQTVVDRIKSLQKNVLWASNDMELFHFLSGDPHTINYAPAILKKYRGYQEFDIA</sequence>
<evidence type="ECO:0000313" key="2">
    <source>
        <dbReference type="Proteomes" id="UP000789366"/>
    </source>
</evidence>
<reference evidence="1" key="1">
    <citation type="submission" date="2021-06" db="EMBL/GenBank/DDBJ databases">
        <authorList>
            <person name="Kallberg Y."/>
            <person name="Tangrot J."/>
            <person name="Rosling A."/>
        </authorList>
    </citation>
    <scope>NUCLEOTIDE SEQUENCE</scope>
    <source>
        <strain evidence="1">28 12/20/2015</strain>
    </source>
</reference>